<organism evidence="2 3">
    <name type="scientific">Micavibrio aeruginosavorus EPB</name>
    <dbReference type="NCBI Taxonomy" id="349215"/>
    <lineage>
        <taxon>Bacteria</taxon>
        <taxon>Pseudomonadati</taxon>
        <taxon>Bdellovibrionota</taxon>
        <taxon>Bdellovibrionia</taxon>
        <taxon>Bdellovibrionales</taxon>
        <taxon>Pseudobdellovibrionaceae</taxon>
        <taxon>Micavibrio</taxon>
    </lineage>
</organism>
<reference evidence="2 3" key="1">
    <citation type="journal article" date="2013" name="ISME J.">
        <title>By their genes ye shall know them: genomic signatures of predatory bacteria.</title>
        <authorList>
            <person name="Pasternak Z."/>
            <person name="Pietrokovski S."/>
            <person name="Rotem O."/>
            <person name="Gophna U."/>
            <person name="Lurie-Weinberger M.N."/>
            <person name="Jurkevitch E."/>
        </authorList>
    </citation>
    <scope>NUCLEOTIDE SEQUENCE [LARGE SCALE GENOMIC DNA]</scope>
    <source>
        <strain evidence="2">EPB</strain>
    </source>
</reference>
<feature type="transmembrane region" description="Helical" evidence="1">
    <location>
        <begin position="115"/>
        <end position="133"/>
    </location>
</feature>
<dbReference type="AlphaFoldDB" id="M4VEG1"/>
<dbReference type="HOGENOM" id="CLU_1794274_0_0_5"/>
<evidence type="ECO:0000256" key="1">
    <source>
        <dbReference type="SAM" id="Phobius"/>
    </source>
</evidence>
<keyword evidence="1" id="KW-1133">Transmembrane helix</keyword>
<accession>M4VEG1</accession>
<keyword evidence="1" id="KW-0812">Transmembrane</keyword>
<dbReference type="OrthoDB" id="9828520at2"/>
<name>M4VEG1_9BACT</name>
<sequence length="144" mass="15332">MPNDLNKPGRCIMGVLSVSFLIASATTPISVKMSTEALEKKKNLSDEAIQTHYADLCLQREARKAFETSVKTITANGPHTITITADPNSKSVQSCPQKTHEAIIAVAKSANHFNIFAGIACLTFGVMAGYLALGGGKKKEPKPS</sequence>
<gene>
    <name evidence="2" type="ORF">A11S_780</name>
</gene>
<keyword evidence="1" id="KW-0472">Membrane</keyword>
<dbReference type="KEGG" id="man:A11S_780"/>
<evidence type="ECO:0000313" key="2">
    <source>
        <dbReference type="EMBL" id="AGH97603.1"/>
    </source>
</evidence>
<protein>
    <submittedName>
        <fullName evidence="2">Uncharacterized protein</fullName>
    </submittedName>
</protein>
<dbReference type="Proteomes" id="UP000011932">
    <property type="component" value="Chromosome"/>
</dbReference>
<dbReference type="STRING" id="349215.A11S_780"/>
<evidence type="ECO:0000313" key="3">
    <source>
        <dbReference type="Proteomes" id="UP000011932"/>
    </source>
</evidence>
<proteinExistence type="predicted"/>
<dbReference type="EMBL" id="CP003538">
    <property type="protein sequence ID" value="AGH97603.1"/>
    <property type="molecule type" value="Genomic_DNA"/>
</dbReference>